<dbReference type="SUPFAM" id="SSF56112">
    <property type="entry name" value="Protein kinase-like (PK-like)"/>
    <property type="match status" value="1"/>
</dbReference>
<organism evidence="2 3">
    <name type="scientific">Dactylosporangium vinaceum</name>
    <dbReference type="NCBI Taxonomy" id="53362"/>
    <lineage>
        <taxon>Bacteria</taxon>
        <taxon>Bacillati</taxon>
        <taxon>Actinomycetota</taxon>
        <taxon>Actinomycetes</taxon>
        <taxon>Micromonosporales</taxon>
        <taxon>Micromonosporaceae</taxon>
        <taxon>Dactylosporangium</taxon>
    </lineage>
</organism>
<accession>A0ABV5LYL2</accession>
<protein>
    <submittedName>
        <fullName evidence="2">Phosphotransferase family protein</fullName>
    </submittedName>
</protein>
<dbReference type="InterPro" id="IPR002575">
    <property type="entry name" value="Aminoglycoside_PTrfase"/>
</dbReference>
<dbReference type="EMBL" id="JBHMCA010000006">
    <property type="protein sequence ID" value="MFB9441674.1"/>
    <property type="molecule type" value="Genomic_DNA"/>
</dbReference>
<dbReference type="Pfam" id="PF01636">
    <property type="entry name" value="APH"/>
    <property type="match status" value="1"/>
</dbReference>
<dbReference type="Gene3D" id="3.90.1200.10">
    <property type="match status" value="1"/>
</dbReference>
<dbReference type="PANTHER" id="PTHR21310:SF15">
    <property type="entry name" value="AMINOGLYCOSIDE PHOSPHOTRANSFERASE DOMAIN-CONTAINING PROTEIN"/>
    <property type="match status" value="1"/>
</dbReference>
<keyword evidence="3" id="KW-1185">Reference proteome</keyword>
<comment type="caution">
    <text evidence="2">The sequence shown here is derived from an EMBL/GenBank/DDBJ whole genome shotgun (WGS) entry which is preliminary data.</text>
</comment>
<dbReference type="Proteomes" id="UP001589608">
    <property type="component" value="Unassembled WGS sequence"/>
</dbReference>
<proteinExistence type="predicted"/>
<sequence length="277" mass="30037">MDGLPEAIAARHAVPAEKVHPGPPGGANLVYLLGDDLVLRIPRARADAAALFTEAVIIPAARRAGVLTPAVIEFDRTVPYLVTERVRGVDLQTQGVLPPKLFESVGRELAKLHRIAPAPGLPVAGPPPDPWALVSDLRAEGRMDQEAAEWLAGWFDRLAPRVPIAPLPVPIHGDVAPQNIIVESGTLTGLVDWGDAMLADPATEFAKLPLTVVPWALRGYGEPNMEPRVLWHHLTWALARLRDPDPSSARHWTAPPASRLLGLLRFFATTDTWRDLA</sequence>
<dbReference type="RefSeq" id="WP_223101969.1">
    <property type="nucleotide sequence ID" value="NZ_CP061913.1"/>
</dbReference>
<dbReference type="PANTHER" id="PTHR21310">
    <property type="entry name" value="AMINOGLYCOSIDE PHOSPHOTRANSFERASE-RELATED-RELATED"/>
    <property type="match status" value="1"/>
</dbReference>
<name>A0ABV5LYL2_9ACTN</name>
<gene>
    <name evidence="2" type="ORF">ACFFTR_01075</name>
</gene>
<dbReference type="InterPro" id="IPR011009">
    <property type="entry name" value="Kinase-like_dom_sf"/>
</dbReference>
<evidence type="ECO:0000313" key="3">
    <source>
        <dbReference type="Proteomes" id="UP001589608"/>
    </source>
</evidence>
<feature type="domain" description="Aminoglycoside phosphotransferase" evidence="1">
    <location>
        <begin position="24"/>
        <end position="209"/>
    </location>
</feature>
<dbReference type="InterPro" id="IPR051678">
    <property type="entry name" value="AGP_Transferase"/>
</dbReference>
<evidence type="ECO:0000259" key="1">
    <source>
        <dbReference type="Pfam" id="PF01636"/>
    </source>
</evidence>
<reference evidence="2 3" key="1">
    <citation type="submission" date="2024-09" db="EMBL/GenBank/DDBJ databases">
        <authorList>
            <person name="Sun Q."/>
            <person name="Mori K."/>
        </authorList>
    </citation>
    <scope>NUCLEOTIDE SEQUENCE [LARGE SCALE GENOMIC DNA]</scope>
    <source>
        <strain evidence="2 3">JCM 3307</strain>
    </source>
</reference>
<evidence type="ECO:0000313" key="2">
    <source>
        <dbReference type="EMBL" id="MFB9441674.1"/>
    </source>
</evidence>